<dbReference type="Proteomes" id="UP000266861">
    <property type="component" value="Unassembled WGS sequence"/>
</dbReference>
<gene>
    <name evidence="2" type="ORF">Glove_87g82</name>
</gene>
<name>A0A397JD28_9GLOM</name>
<evidence type="ECO:0000313" key="3">
    <source>
        <dbReference type="Proteomes" id="UP000266861"/>
    </source>
</evidence>
<dbReference type="GO" id="GO:0004672">
    <property type="term" value="F:protein kinase activity"/>
    <property type="evidence" value="ECO:0007669"/>
    <property type="project" value="InterPro"/>
</dbReference>
<dbReference type="AlphaFoldDB" id="A0A397JD28"/>
<evidence type="ECO:0000313" key="2">
    <source>
        <dbReference type="EMBL" id="RHZ83846.1"/>
    </source>
</evidence>
<reference evidence="2 3" key="1">
    <citation type="submission" date="2018-08" db="EMBL/GenBank/DDBJ databases">
        <title>Genome and evolution of the arbuscular mycorrhizal fungus Diversispora epigaea (formerly Glomus versiforme) and its bacterial endosymbionts.</title>
        <authorList>
            <person name="Sun X."/>
            <person name="Fei Z."/>
            <person name="Harrison M."/>
        </authorList>
    </citation>
    <scope>NUCLEOTIDE SEQUENCE [LARGE SCALE GENOMIC DNA]</scope>
    <source>
        <strain evidence="2 3">IT104</strain>
    </source>
</reference>
<comment type="caution">
    <text evidence="2">The sequence shown here is derived from an EMBL/GenBank/DDBJ whole genome shotgun (WGS) entry which is preliminary data.</text>
</comment>
<keyword evidence="3" id="KW-1185">Reference proteome</keyword>
<protein>
    <recommendedName>
        <fullName evidence="1">Protein kinase domain-containing protein</fullName>
    </recommendedName>
</protein>
<proteinExistence type="predicted"/>
<evidence type="ECO:0000259" key="1">
    <source>
        <dbReference type="SMART" id="SM00220"/>
    </source>
</evidence>
<dbReference type="GO" id="GO:0005524">
    <property type="term" value="F:ATP binding"/>
    <property type="evidence" value="ECO:0007669"/>
    <property type="project" value="InterPro"/>
</dbReference>
<dbReference type="EMBL" id="PQFF01000083">
    <property type="protein sequence ID" value="RHZ83846.1"/>
    <property type="molecule type" value="Genomic_DNA"/>
</dbReference>
<dbReference type="STRING" id="1348612.A0A397JD28"/>
<accession>A0A397JD28</accession>
<dbReference type="InterPro" id="IPR000719">
    <property type="entry name" value="Prot_kinase_dom"/>
</dbReference>
<dbReference type="SMART" id="SM00220">
    <property type="entry name" value="S_TKc"/>
    <property type="match status" value="1"/>
</dbReference>
<dbReference type="Gene3D" id="1.10.510.10">
    <property type="entry name" value="Transferase(Phosphotransferase) domain 1"/>
    <property type="match status" value="1"/>
</dbReference>
<organism evidence="2 3">
    <name type="scientific">Diversispora epigaea</name>
    <dbReference type="NCBI Taxonomy" id="1348612"/>
    <lineage>
        <taxon>Eukaryota</taxon>
        <taxon>Fungi</taxon>
        <taxon>Fungi incertae sedis</taxon>
        <taxon>Mucoromycota</taxon>
        <taxon>Glomeromycotina</taxon>
        <taxon>Glomeromycetes</taxon>
        <taxon>Diversisporales</taxon>
        <taxon>Diversisporaceae</taxon>
        <taxon>Diversispora</taxon>
    </lineage>
</organism>
<sequence>MFSICRKNCPAGHSSNDIGYPNFKNNINSNGICGLCTKEHFIQLGLAEILTSIRNTIKRFFFFKLQWIPYEKFQDIKHIANGGHGSVCSAELENVIKWYWNFNTLDWEFDLVNHRVALKEINDSRYDVVEILRVYMTVALHSECMTKYYGISKNPSNQNFIIGLLNLNEKDLVHYLDSCKFENDLIINSDNKNNIIYGSIPYIPPEVLRGNEFTREAQRPFADQAHDTYLMIDICNGVRPKSDDPSERPTAIELFDLFCNVSEKLYNNVVDNNVMRQLKIADENQKNTSKFQKKEFLELFSHSNKSQSYPNLLLMNNESSTNIDGNQKQAEKCWVRGRCYLCTKEHFIQEFKTWTSGSVNIDDIIQESQINNIYYKIQWIPYGNILNYTEYVATFIDLNLYKLENDLSLDANNKNNEIYGSIPYIPPEVLRGDKFTRTVIFIVLVELCMYEIVTSQRPFADQAHDTYLMIDICNGVRPKVPDFMLNWIPEGYLDLMYRCWSDDPSECPTELYDLFCDVLERLDYNMVDNDVMRQLMKITKIYQNLKKIKSVKSSDPNLLLKLKSCESITSSVHIHNIDEKAEIRGKQKNGIL</sequence>
<dbReference type="SUPFAM" id="SSF56112">
    <property type="entry name" value="Protein kinase-like (PK-like)"/>
    <property type="match status" value="2"/>
</dbReference>
<feature type="domain" description="Protein kinase" evidence="1">
    <location>
        <begin position="73"/>
        <end position="258"/>
    </location>
</feature>
<dbReference type="InterPro" id="IPR011009">
    <property type="entry name" value="Kinase-like_dom_sf"/>
</dbReference>